<evidence type="ECO:0000313" key="3">
    <source>
        <dbReference type="EMBL" id="OZI52828.1"/>
    </source>
</evidence>
<keyword evidence="4" id="KW-1185">Reference proteome</keyword>
<organism evidence="3 4">
    <name type="scientific">Bordetella genomosp. 5</name>
    <dbReference type="NCBI Taxonomy" id="1395608"/>
    <lineage>
        <taxon>Bacteria</taxon>
        <taxon>Pseudomonadati</taxon>
        <taxon>Pseudomonadota</taxon>
        <taxon>Betaproteobacteria</taxon>
        <taxon>Burkholderiales</taxon>
        <taxon>Alcaligenaceae</taxon>
        <taxon>Bordetella</taxon>
    </lineage>
</organism>
<dbReference type="InterPro" id="IPR006015">
    <property type="entry name" value="Universal_stress_UspA"/>
</dbReference>
<dbReference type="PRINTS" id="PR01438">
    <property type="entry name" value="UNVRSLSTRESS"/>
</dbReference>
<dbReference type="PANTHER" id="PTHR46268">
    <property type="entry name" value="STRESS RESPONSE PROTEIN NHAX"/>
    <property type="match status" value="1"/>
</dbReference>
<gene>
    <name evidence="3" type="ORF">CAL25_08790</name>
</gene>
<sequence>MLKILVPIDGSDCSLRALDNAIAMAKDSASAELYLLNVQVPIVSGHAKMFLRNNEIDEYYAAEAKTALEEAVKRAEASGVSYKSEMRSGQLGETIATAAKEHGCDRIVMGTRGLGAVAGLVLGSVARKVIHVAEVPVTLIK</sequence>
<dbReference type="Gene3D" id="3.40.50.620">
    <property type="entry name" value="HUPs"/>
    <property type="match status" value="1"/>
</dbReference>
<dbReference type="EMBL" id="NEVP01000005">
    <property type="protein sequence ID" value="OZI52828.1"/>
    <property type="molecule type" value="Genomic_DNA"/>
</dbReference>
<dbReference type="CDD" id="cd00293">
    <property type="entry name" value="USP-like"/>
    <property type="match status" value="1"/>
</dbReference>
<dbReference type="OrthoDB" id="5512223at2"/>
<evidence type="ECO:0000256" key="1">
    <source>
        <dbReference type="ARBA" id="ARBA00008791"/>
    </source>
</evidence>
<name>A0A261TT21_9BORD</name>
<evidence type="ECO:0000259" key="2">
    <source>
        <dbReference type="Pfam" id="PF00582"/>
    </source>
</evidence>
<dbReference type="InterPro" id="IPR006016">
    <property type="entry name" value="UspA"/>
</dbReference>
<dbReference type="InterPro" id="IPR014729">
    <property type="entry name" value="Rossmann-like_a/b/a_fold"/>
</dbReference>
<dbReference type="RefSeq" id="WP_094799582.1">
    <property type="nucleotide sequence ID" value="NZ_NEVP01000005.1"/>
</dbReference>
<feature type="domain" description="UspA" evidence="2">
    <location>
        <begin position="3"/>
        <end position="141"/>
    </location>
</feature>
<reference evidence="3 4" key="1">
    <citation type="submission" date="2017-05" db="EMBL/GenBank/DDBJ databases">
        <title>Complete and WGS of Bordetella genogroups.</title>
        <authorList>
            <person name="Spilker T."/>
            <person name="LiPuma J."/>
        </authorList>
    </citation>
    <scope>NUCLEOTIDE SEQUENCE [LARGE SCALE GENOMIC DNA]</scope>
    <source>
        <strain evidence="3 4">AU10456</strain>
    </source>
</reference>
<dbReference type="Pfam" id="PF00582">
    <property type="entry name" value="Usp"/>
    <property type="match status" value="1"/>
</dbReference>
<evidence type="ECO:0000313" key="4">
    <source>
        <dbReference type="Proteomes" id="UP000216913"/>
    </source>
</evidence>
<dbReference type="PANTHER" id="PTHR46268:SF25">
    <property type="entry name" value="USPA DOMAIN PROTEIN"/>
    <property type="match status" value="1"/>
</dbReference>
<proteinExistence type="inferred from homology"/>
<dbReference type="SUPFAM" id="SSF52402">
    <property type="entry name" value="Adenine nucleotide alpha hydrolases-like"/>
    <property type="match status" value="1"/>
</dbReference>
<dbReference type="Proteomes" id="UP000216913">
    <property type="component" value="Unassembled WGS sequence"/>
</dbReference>
<comment type="caution">
    <text evidence="3">The sequence shown here is derived from an EMBL/GenBank/DDBJ whole genome shotgun (WGS) entry which is preliminary data.</text>
</comment>
<dbReference type="AlphaFoldDB" id="A0A261TT21"/>
<protein>
    <submittedName>
        <fullName evidence="3">Universal stress protein</fullName>
    </submittedName>
</protein>
<comment type="similarity">
    <text evidence="1">Belongs to the universal stress protein A family.</text>
</comment>
<accession>A0A261TT21</accession>